<evidence type="ECO:0000313" key="8">
    <source>
        <dbReference type="Proteomes" id="UP000261325"/>
    </source>
</evidence>
<dbReference type="AlphaFoldDB" id="A0A350RXQ3"/>
<comment type="caution">
    <text evidence="7">The sequence shown here is derived from an EMBL/GenBank/DDBJ whole genome shotgun (WGS) entry which is preliminary data.</text>
</comment>
<proteinExistence type="inferred from homology"/>
<dbReference type="Pfam" id="PF17188">
    <property type="entry name" value="MucB_RseB_C"/>
    <property type="match status" value="1"/>
</dbReference>
<dbReference type="InterPro" id="IPR033434">
    <property type="entry name" value="MucB/RseB_N"/>
</dbReference>
<dbReference type="GO" id="GO:0045152">
    <property type="term" value="F:antisigma factor binding"/>
    <property type="evidence" value="ECO:0007669"/>
    <property type="project" value="TreeGrafter"/>
</dbReference>
<organism evidence="7 8">
    <name type="scientific">Marinobacter nauticus</name>
    <name type="common">Marinobacter hydrocarbonoclasticus</name>
    <name type="synonym">Marinobacter aquaeolei</name>
    <dbReference type="NCBI Taxonomy" id="2743"/>
    <lineage>
        <taxon>Bacteria</taxon>
        <taxon>Pseudomonadati</taxon>
        <taxon>Pseudomonadota</taxon>
        <taxon>Gammaproteobacteria</taxon>
        <taxon>Pseudomonadales</taxon>
        <taxon>Marinobacteraceae</taxon>
        <taxon>Marinobacter</taxon>
    </lineage>
</organism>
<dbReference type="Proteomes" id="UP000261325">
    <property type="component" value="Unassembled WGS sequence"/>
</dbReference>
<accession>A0A350RXQ3</accession>
<dbReference type="CDD" id="cd16327">
    <property type="entry name" value="RseB"/>
    <property type="match status" value="1"/>
</dbReference>
<protein>
    <submittedName>
        <fullName evidence="7">Transcriptional regulator</fullName>
    </submittedName>
</protein>
<feature type="domain" description="MucB/RseB N-terminal" evidence="5">
    <location>
        <begin position="52"/>
        <end position="225"/>
    </location>
</feature>
<dbReference type="Gene3D" id="2.50.20.10">
    <property type="entry name" value="Lipoprotein localisation LolA/LolB/LppX"/>
    <property type="match status" value="1"/>
</dbReference>
<dbReference type="InterPro" id="IPR033436">
    <property type="entry name" value="MucB/RseB_C"/>
</dbReference>
<dbReference type="InterPro" id="IPR038484">
    <property type="entry name" value="MucB/RseB_C_sf"/>
</dbReference>
<feature type="domain" description="MucB/RseB C-terminal" evidence="6">
    <location>
        <begin position="251"/>
        <end position="342"/>
    </location>
</feature>
<evidence type="ECO:0000256" key="4">
    <source>
        <dbReference type="ARBA" id="ARBA00022764"/>
    </source>
</evidence>
<dbReference type="GO" id="GO:0030288">
    <property type="term" value="C:outer membrane-bounded periplasmic space"/>
    <property type="evidence" value="ECO:0007669"/>
    <property type="project" value="TreeGrafter"/>
</dbReference>
<keyword evidence="3" id="KW-0732">Signal</keyword>
<dbReference type="EMBL" id="DLYI01000067">
    <property type="protein sequence ID" value="HAC27277.1"/>
    <property type="molecule type" value="Genomic_DNA"/>
</dbReference>
<dbReference type="PANTHER" id="PTHR38782">
    <property type="match status" value="1"/>
</dbReference>
<evidence type="ECO:0000259" key="5">
    <source>
        <dbReference type="Pfam" id="PF03888"/>
    </source>
</evidence>
<evidence type="ECO:0000256" key="1">
    <source>
        <dbReference type="ARBA" id="ARBA00004418"/>
    </source>
</evidence>
<dbReference type="PANTHER" id="PTHR38782:SF1">
    <property type="entry name" value="SIGMA-E FACTOR REGULATORY PROTEIN RSEB"/>
    <property type="match status" value="1"/>
</dbReference>
<dbReference type="Gene3D" id="3.30.200.100">
    <property type="entry name" value="MucB/RseB, C-terminal domain"/>
    <property type="match status" value="1"/>
</dbReference>
<dbReference type="InterPro" id="IPR005588">
    <property type="entry name" value="MucB_RseB"/>
</dbReference>
<comment type="similarity">
    <text evidence="2">Belongs to the RseB family.</text>
</comment>
<evidence type="ECO:0000259" key="6">
    <source>
        <dbReference type="Pfam" id="PF17188"/>
    </source>
</evidence>
<sequence>MNREHGFMNNRVSSRSVFGAVAALVALLCLLINPVRAELASETTKSGEAPAAMAWLERLGPALNMTSYRGVFVYARGEQVHSMRIAHRYRNGRVEERLVMQDGGSGEIVRKGMNVVCVLPDRGRVRLDEVIPSGPFAEAFTSQLMPFGRWYLPELAGEDRVAGYDVVIVALGARDDDRYSHRLWLEKETGLLVKSQVRDVNGEVLEHFQFTDLEITDDISDEELEVQTRGREISRTLDDGRKQESSVGRMNGWTLSWQPEGFVPAAAPRSGSGKAVAFSDGLAAFSVFVEPVGRLKMPTGASRIGATTIYMREVMVSDRPFLIAVVGEIPPGTARKVADAVEVDDDFVAELSGHDHGNR</sequence>
<gene>
    <name evidence="7" type="ORF">DCF82_05625</name>
</gene>
<evidence type="ECO:0000313" key="7">
    <source>
        <dbReference type="EMBL" id="HAC27277.1"/>
    </source>
</evidence>
<evidence type="ECO:0000256" key="3">
    <source>
        <dbReference type="ARBA" id="ARBA00022729"/>
    </source>
</evidence>
<reference evidence="7 8" key="1">
    <citation type="journal article" date="2018" name="Nat. Biotechnol.">
        <title>A standardized bacterial taxonomy based on genome phylogeny substantially revises the tree of life.</title>
        <authorList>
            <person name="Parks D.H."/>
            <person name="Chuvochina M."/>
            <person name="Waite D.W."/>
            <person name="Rinke C."/>
            <person name="Skarshewski A."/>
            <person name="Chaumeil P.A."/>
            <person name="Hugenholtz P."/>
        </authorList>
    </citation>
    <scope>NUCLEOTIDE SEQUENCE [LARGE SCALE GENOMIC DNA]</scope>
    <source>
        <strain evidence="7">UBA9049</strain>
    </source>
</reference>
<dbReference type="Pfam" id="PF03888">
    <property type="entry name" value="MucB_RseB"/>
    <property type="match status" value="1"/>
</dbReference>
<comment type="subcellular location">
    <subcellularLocation>
        <location evidence="1">Periplasm</location>
    </subcellularLocation>
</comment>
<keyword evidence="4" id="KW-0574">Periplasm</keyword>
<evidence type="ECO:0000256" key="2">
    <source>
        <dbReference type="ARBA" id="ARBA00008150"/>
    </source>
</evidence>
<dbReference type="PIRSF" id="PIRSF005427">
    <property type="entry name" value="RseB"/>
    <property type="match status" value="1"/>
</dbReference>
<dbReference type="GO" id="GO:0032885">
    <property type="term" value="P:regulation of polysaccharide biosynthetic process"/>
    <property type="evidence" value="ECO:0007669"/>
    <property type="project" value="TreeGrafter"/>
</dbReference>
<name>A0A350RXQ3_MARNT</name>